<dbReference type="EMBL" id="MHRP01000030">
    <property type="protein sequence ID" value="OHA26583.1"/>
    <property type="molecule type" value="Genomic_DNA"/>
</dbReference>
<reference evidence="1 2" key="1">
    <citation type="journal article" date="2016" name="Nat. Commun.">
        <title>Thousands of microbial genomes shed light on interconnected biogeochemical processes in an aquifer system.</title>
        <authorList>
            <person name="Anantharaman K."/>
            <person name="Brown C.T."/>
            <person name="Hug L.A."/>
            <person name="Sharon I."/>
            <person name="Castelle C.J."/>
            <person name="Probst A.J."/>
            <person name="Thomas B.C."/>
            <person name="Singh A."/>
            <person name="Wilkins M.J."/>
            <person name="Karaoz U."/>
            <person name="Brodie E.L."/>
            <person name="Williams K.H."/>
            <person name="Hubbard S.S."/>
            <person name="Banfield J.F."/>
        </authorList>
    </citation>
    <scope>NUCLEOTIDE SEQUENCE [LARGE SCALE GENOMIC DNA]</scope>
</reference>
<gene>
    <name evidence="1" type="ORF">A3D56_03075</name>
</gene>
<evidence type="ECO:0000313" key="2">
    <source>
        <dbReference type="Proteomes" id="UP000177943"/>
    </source>
</evidence>
<sequence length="229" mass="25805">MITKNKNREATADQAGHSLTIIHQQGLNFEQYKVLHNGYLAAVAQAAKHGAMPPLGEFRRFLKLRARVIDLGRGVSMTEPVILTIDYRRSWAEMKASAGFDETNRDKEITPERFPVTSPVGVSIVQVEASLFNFPGGWSSGHIKDVIVRADGVRPWQLAHTEHIFAYAEKFPNEQLEYPIVGLGSTAKVRGARRVLYLGRYDSERGLNLGWFGHDWRGDYRFLAVRIAL</sequence>
<name>A0A1G2MRU6_9BACT</name>
<organism evidence="1 2">
    <name type="scientific">Candidatus Taylorbacteria bacterium RIFCSPHIGHO2_02_FULL_45_35</name>
    <dbReference type="NCBI Taxonomy" id="1802311"/>
    <lineage>
        <taxon>Bacteria</taxon>
        <taxon>Candidatus Tayloriibacteriota</taxon>
    </lineage>
</organism>
<accession>A0A1G2MRU6</accession>
<protein>
    <submittedName>
        <fullName evidence="1">Uncharacterized protein</fullName>
    </submittedName>
</protein>
<proteinExistence type="predicted"/>
<comment type="caution">
    <text evidence="1">The sequence shown here is derived from an EMBL/GenBank/DDBJ whole genome shotgun (WGS) entry which is preliminary data.</text>
</comment>
<dbReference type="Proteomes" id="UP000177943">
    <property type="component" value="Unassembled WGS sequence"/>
</dbReference>
<evidence type="ECO:0000313" key="1">
    <source>
        <dbReference type="EMBL" id="OHA26583.1"/>
    </source>
</evidence>
<dbReference type="AlphaFoldDB" id="A0A1G2MRU6"/>